<dbReference type="OrthoDB" id="868739at2"/>
<evidence type="ECO:0000313" key="1">
    <source>
        <dbReference type="EMBL" id="PWS29205.1"/>
    </source>
</evidence>
<reference evidence="1 2" key="1">
    <citation type="submission" date="2018-05" db="EMBL/GenBank/DDBJ databases">
        <title>Pedobacter paludis sp. nov., isolated from wetland soil.</title>
        <authorList>
            <person name="Zhang Y."/>
            <person name="Wang G."/>
        </authorList>
    </citation>
    <scope>NUCLEOTIDE SEQUENCE [LARGE SCALE GENOMIC DNA]</scope>
    <source>
        <strain evidence="1 2">KCTC22721</strain>
    </source>
</reference>
<evidence type="ECO:0000313" key="2">
    <source>
        <dbReference type="Proteomes" id="UP000245379"/>
    </source>
</evidence>
<dbReference type="InterPro" id="IPR008930">
    <property type="entry name" value="Terpenoid_cyclase/PrenylTrfase"/>
</dbReference>
<accession>A0A317ES19</accession>
<proteinExistence type="predicted"/>
<gene>
    <name evidence="1" type="ORF">DHW03_05115</name>
</gene>
<comment type="caution">
    <text evidence="1">The sequence shown here is derived from an EMBL/GenBank/DDBJ whole genome shotgun (WGS) entry which is preliminary data.</text>
</comment>
<name>A0A317ES19_9SPHI</name>
<dbReference type="Proteomes" id="UP000245379">
    <property type="component" value="Unassembled WGS sequence"/>
</dbReference>
<organism evidence="1 2">
    <name type="scientific">Pedobacter yonginense</name>
    <dbReference type="NCBI Taxonomy" id="651869"/>
    <lineage>
        <taxon>Bacteria</taxon>
        <taxon>Pseudomonadati</taxon>
        <taxon>Bacteroidota</taxon>
        <taxon>Sphingobacteriia</taxon>
        <taxon>Sphingobacteriales</taxon>
        <taxon>Sphingobacteriaceae</taxon>
        <taxon>Pedobacter</taxon>
    </lineage>
</organism>
<keyword evidence="2" id="KW-1185">Reference proteome</keyword>
<dbReference type="RefSeq" id="WP_109924634.1">
    <property type="nucleotide sequence ID" value="NZ_QGNZ01000001.1"/>
</dbReference>
<evidence type="ECO:0008006" key="3">
    <source>
        <dbReference type="Google" id="ProtNLM"/>
    </source>
</evidence>
<protein>
    <recommendedName>
        <fullName evidence="3">Squalene cyclase C-terminal domain-containing protein</fullName>
    </recommendedName>
</protein>
<dbReference type="AlphaFoldDB" id="A0A317ES19"/>
<dbReference type="SUPFAM" id="SSF48239">
    <property type="entry name" value="Terpenoid cyclases/Protein prenyltransferases"/>
    <property type="match status" value="1"/>
</dbReference>
<sequence length="354" mass="40952">MERKGEDLLGKIDNAIDKGVDYLYEHQFPNGEFCCYYAPDDEMLEWCVPDSTVFPTSIIACCLLGIKELPKVSKMLSLTTGFLQYQMMGGGVWNYFTKWNPLFKYMPADLDDTAIASYFLRALEIDFPENSKIFYGSRNRKGLFYTWIVLRPTFNKDLNFWKITGRELKRPIHSSAFWLKYEVGRNDIDAVVNANTLFYLGLNEKTKPIINYLIGILTENKEAHSDKWYKNPFSIYYFVSRNYPNVQQLEPVKEMIVDRIYKQIDANGMFGTCAFENALAILTLINLRHTDFQLEIAVNQLLNIQSETGCWKRHIFFYAGPSKTVGWGSEEIITAFCIEALVSYKKALLIKPKA</sequence>
<dbReference type="EMBL" id="QGNZ01000001">
    <property type="protein sequence ID" value="PWS29205.1"/>
    <property type="molecule type" value="Genomic_DNA"/>
</dbReference>